<feature type="domain" description="Phospholipase/carboxylesterase/thioesterase" evidence="3">
    <location>
        <begin position="15"/>
        <end position="203"/>
    </location>
</feature>
<organism evidence="4 5">
    <name type="scientific">Paraburkholderia kururiensis</name>
    <dbReference type="NCBI Taxonomy" id="984307"/>
    <lineage>
        <taxon>Bacteria</taxon>
        <taxon>Pseudomonadati</taxon>
        <taxon>Pseudomonadota</taxon>
        <taxon>Betaproteobacteria</taxon>
        <taxon>Burkholderiales</taxon>
        <taxon>Burkholderiaceae</taxon>
        <taxon>Paraburkholderia</taxon>
    </lineage>
</organism>
<keyword evidence="5" id="KW-1185">Reference proteome</keyword>
<dbReference type="PANTHER" id="PTHR10655:SF17">
    <property type="entry name" value="LYSOPHOSPHOLIPASE-LIKE PROTEIN 1"/>
    <property type="match status" value="1"/>
</dbReference>
<keyword evidence="2 4" id="KW-0378">Hydrolase</keyword>
<dbReference type="GO" id="GO:0016787">
    <property type="term" value="F:hydrolase activity"/>
    <property type="evidence" value="ECO:0007669"/>
    <property type="project" value="UniProtKB-KW"/>
</dbReference>
<gene>
    <name evidence="4" type="ORF">U0042_07955</name>
</gene>
<evidence type="ECO:0000259" key="3">
    <source>
        <dbReference type="Pfam" id="PF02230"/>
    </source>
</evidence>
<dbReference type="Proteomes" id="UP001325479">
    <property type="component" value="Chromosome"/>
</dbReference>
<comment type="similarity">
    <text evidence="1">Belongs to the AB hydrolase superfamily. AB hydrolase 2 family.</text>
</comment>
<dbReference type="InterPro" id="IPR029058">
    <property type="entry name" value="AB_hydrolase_fold"/>
</dbReference>
<accession>A0ABZ0WQG9</accession>
<sequence length="218" mass="23091">MNWESFEHGWRLAPADAPARALVVLLHGVGSNGQDLVPLADAWRGALPPDIAWASFDGSEPFDGGFGGRQWFSLRDIDESSRGERVAAAWPALERMLRAELAHWALQDFGQLALVGFSQGSIMSLYHAATHDEGAAAVVAYSGRLAVPVTARSRTPLTLVHGMEDGVIPIAELERAANAFSDAGFAVGAYALPGVGHTISSQGAMLGREALARAFSTL</sequence>
<dbReference type="RefSeq" id="WP_114810697.1">
    <property type="nucleotide sequence ID" value="NZ_CP139965.1"/>
</dbReference>
<dbReference type="EMBL" id="CP139965">
    <property type="protein sequence ID" value="WQD79603.1"/>
    <property type="molecule type" value="Genomic_DNA"/>
</dbReference>
<evidence type="ECO:0000313" key="4">
    <source>
        <dbReference type="EMBL" id="WQD79603.1"/>
    </source>
</evidence>
<evidence type="ECO:0000256" key="1">
    <source>
        <dbReference type="ARBA" id="ARBA00006499"/>
    </source>
</evidence>
<proteinExistence type="inferred from homology"/>
<dbReference type="InterPro" id="IPR003140">
    <property type="entry name" value="PLipase/COase/thioEstase"/>
</dbReference>
<evidence type="ECO:0000313" key="5">
    <source>
        <dbReference type="Proteomes" id="UP001325479"/>
    </source>
</evidence>
<name>A0ABZ0WQG9_9BURK</name>
<dbReference type="Gene3D" id="3.40.50.1820">
    <property type="entry name" value="alpha/beta hydrolase"/>
    <property type="match status" value="1"/>
</dbReference>
<dbReference type="PANTHER" id="PTHR10655">
    <property type="entry name" value="LYSOPHOSPHOLIPASE-RELATED"/>
    <property type="match status" value="1"/>
</dbReference>
<dbReference type="InterPro" id="IPR050565">
    <property type="entry name" value="LYPA1-2/EST-like"/>
</dbReference>
<evidence type="ECO:0000256" key="2">
    <source>
        <dbReference type="ARBA" id="ARBA00022801"/>
    </source>
</evidence>
<protein>
    <submittedName>
        <fullName evidence="4">Dienelactone hydrolase family protein</fullName>
    </submittedName>
</protein>
<dbReference type="SUPFAM" id="SSF53474">
    <property type="entry name" value="alpha/beta-Hydrolases"/>
    <property type="match status" value="1"/>
</dbReference>
<reference evidence="4 5" key="1">
    <citation type="submission" date="2023-12" db="EMBL/GenBank/DDBJ databases">
        <title>Genome sequencing and assembly of bacterial species from a model synthetic community.</title>
        <authorList>
            <person name="Hogle S.L."/>
        </authorList>
    </citation>
    <scope>NUCLEOTIDE SEQUENCE [LARGE SCALE GENOMIC DNA]</scope>
    <source>
        <strain evidence="4 5">HAMBI 2494</strain>
    </source>
</reference>
<dbReference type="Pfam" id="PF02230">
    <property type="entry name" value="Abhydrolase_2"/>
    <property type="match status" value="1"/>
</dbReference>